<dbReference type="InterPro" id="IPR006076">
    <property type="entry name" value="FAD-dep_OxRdtase"/>
</dbReference>
<dbReference type="PANTHER" id="PTHR13847">
    <property type="entry name" value="SARCOSINE DEHYDROGENASE-RELATED"/>
    <property type="match status" value="1"/>
</dbReference>
<evidence type="ECO:0000259" key="2">
    <source>
        <dbReference type="Pfam" id="PF01266"/>
    </source>
</evidence>
<dbReference type="GO" id="GO:0005737">
    <property type="term" value="C:cytoplasm"/>
    <property type="evidence" value="ECO:0007669"/>
    <property type="project" value="TreeGrafter"/>
</dbReference>
<sequence length="465" mass="51004">MTNVFQPFWFDQAVAEQGEFDLPAVNGNITADIAIVGGGFTGLWTAIKIKQQSPDSQVVIIEKDRCGQGASGRNGGCMLTFSTKYASLAKHYGHAEAIRLIKLSEQAVFDIGRFCLQYGINADIRIDGSLYTATNSCQVKQLNDLYAFLQQNRVSGWQKNDHKQLMGGSAKNIDAIFNPAAGSLHPGKLVMGLVKVALSLGVKIYQHTPLTQLHRSNPVVLSTPFGSIRCKKCVLATNAWTPAIIKELKRSIVLVSSDMLITEPMPELLATLGLNHGMAVADSRIFVHYYRTTPEGRLMLGKGGNYFSYGNKMRPLFNQASRYQRQLKQAFSSFFPELPAKFARNWTGASDRSATGLPFFGALKDNPNIFYGLGYSGNGVVQSFLGGDFLSSLVLDLKNNNSRSPMARGPLAHFPPEPVRSLGANMVKAAVKRKEHMEDQEQPPYWLDCQLTKLAASAGKADKNN</sequence>
<feature type="domain" description="FAD dependent oxidoreductase" evidence="2">
    <location>
        <begin position="32"/>
        <end position="391"/>
    </location>
</feature>
<evidence type="ECO:0000313" key="3">
    <source>
        <dbReference type="EMBL" id="WDE02467.1"/>
    </source>
</evidence>
<proteinExistence type="predicted"/>
<dbReference type="GO" id="GO:0016491">
    <property type="term" value="F:oxidoreductase activity"/>
    <property type="evidence" value="ECO:0007669"/>
    <property type="project" value="UniProtKB-KW"/>
</dbReference>
<accession>A0AAE9YXN8</accession>
<dbReference type="Gene3D" id="3.50.50.60">
    <property type="entry name" value="FAD/NAD(P)-binding domain"/>
    <property type="match status" value="1"/>
</dbReference>
<dbReference type="PANTHER" id="PTHR13847:SF285">
    <property type="entry name" value="FAD DEPENDENT OXIDOREDUCTASE DOMAIN-CONTAINING PROTEIN"/>
    <property type="match status" value="1"/>
</dbReference>
<dbReference type="AlphaFoldDB" id="A0AAE9YXN8"/>
<dbReference type="RefSeq" id="WP_044832676.1">
    <property type="nucleotide sequence ID" value="NZ_CP059736.1"/>
</dbReference>
<evidence type="ECO:0000313" key="4">
    <source>
        <dbReference type="Proteomes" id="UP000032568"/>
    </source>
</evidence>
<dbReference type="EMBL" id="CP059736">
    <property type="protein sequence ID" value="WDE02467.1"/>
    <property type="molecule type" value="Genomic_DNA"/>
</dbReference>
<evidence type="ECO:0000256" key="1">
    <source>
        <dbReference type="ARBA" id="ARBA00023002"/>
    </source>
</evidence>
<dbReference type="Gene3D" id="3.30.9.10">
    <property type="entry name" value="D-Amino Acid Oxidase, subunit A, domain 2"/>
    <property type="match status" value="1"/>
</dbReference>
<reference evidence="3 4" key="2">
    <citation type="journal article" date="2022" name="Mar. Drugs">
        <title>Bioassay-Guided Fractionation Leads to the Detection of Cholic Acid Generated by the Rare Thalassomonas sp.</title>
        <authorList>
            <person name="Pheiffer F."/>
            <person name="Schneider Y.K."/>
            <person name="Hansen E.H."/>
            <person name="Andersen J.H."/>
            <person name="Isaksson J."/>
            <person name="Busche T."/>
            <person name="R C."/>
            <person name="Kalinowski J."/>
            <person name="Zyl L.V."/>
            <person name="Trindade M."/>
        </authorList>
    </citation>
    <scope>NUCLEOTIDE SEQUENCE [LARGE SCALE GENOMIC DNA]</scope>
    <source>
        <strain evidence="3 4">A5K-106</strain>
    </source>
</reference>
<organism evidence="3 4">
    <name type="scientific">Thalassomonas actiniarum</name>
    <dbReference type="NCBI Taxonomy" id="485447"/>
    <lineage>
        <taxon>Bacteria</taxon>
        <taxon>Pseudomonadati</taxon>
        <taxon>Pseudomonadota</taxon>
        <taxon>Gammaproteobacteria</taxon>
        <taxon>Alteromonadales</taxon>
        <taxon>Colwelliaceae</taxon>
        <taxon>Thalassomonas</taxon>
    </lineage>
</organism>
<dbReference type="Proteomes" id="UP000032568">
    <property type="component" value="Chromosome pTact"/>
</dbReference>
<gene>
    <name evidence="3" type="ORF">SG35_029090</name>
</gene>
<keyword evidence="4" id="KW-1185">Reference proteome</keyword>
<dbReference type="SUPFAM" id="SSF51905">
    <property type="entry name" value="FAD/NAD(P)-binding domain"/>
    <property type="match status" value="1"/>
</dbReference>
<dbReference type="InterPro" id="IPR036188">
    <property type="entry name" value="FAD/NAD-bd_sf"/>
</dbReference>
<name>A0AAE9YXN8_9GAMM</name>
<dbReference type="KEGG" id="tact:SG35_029090"/>
<dbReference type="Pfam" id="PF01266">
    <property type="entry name" value="DAO"/>
    <property type="match status" value="1"/>
</dbReference>
<keyword evidence="1" id="KW-0560">Oxidoreductase</keyword>
<reference evidence="3 4" key="1">
    <citation type="journal article" date="2015" name="Genome Announc.">
        <title>Draft Genome Sequences of Marine Isolates of Thalassomonas viridans and Thalassomonas actiniarum.</title>
        <authorList>
            <person name="Olonade I."/>
            <person name="van Zyl L.J."/>
            <person name="Trindade M."/>
        </authorList>
    </citation>
    <scope>NUCLEOTIDE SEQUENCE [LARGE SCALE GENOMIC DNA]</scope>
    <source>
        <strain evidence="3 4">A5K-106</strain>
    </source>
</reference>
<protein>
    <submittedName>
        <fullName evidence="3">FAD-dependent oxidoreductase</fullName>
    </submittedName>
</protein>